<reference evidence="1" key="1">
    <citation type="submission" date="2016-05" db="EMBL/GenBank/DDBJ databases">
        <authorList>
            <person name="Lavstsen T."/>
            <person name="Jespersen J.S."/>
        </authorList>
    </citation>
    <scope>NUCLEOTIDE SEQUENCE</scope>
    <source>
        <tissue evidence="1">Brain</tissue>
    </source>
</reference>
<accession>A0A1A8AIX5</accession>
<dbReference type="AlphaFoldDB" id="A0A1A8AIX5"/>
<gene>
    <name evidence="1" type="primary">ATP2B2</name>
</gene>
<reference evidence="1" key="2">
    <citation type="submission" date="2016-06" db="EMBL/GenBank/DDBJ databases">
        <title>The genome of a short-lived fish provides insights into sex chromosome evolution and the genetic control of aging.</title>
        <authorList>
            <person name="Reichwald K."/>
            <person name="Felder M."/>
            <person name="Petzold A."/>
            <person name="Koch P."/>
            <person name="Groth M."/>
            <person name="Platzer M."/>
        </authorList>
    </citation>
    <scope>NUCLEOTIDE SEQUENCE</scope>
    <source>
        <tissue evidence="1">Brain</tissue>
    </source>
</reference>
<name>A0A1A8AIX5_NOTFU</name>
<evidence type="ECO:0000313" key="1">
    <source>
        <dbReference type="EMBL" id="SBP55009.1"/>
    </source>
</evidence>
<protein>
    <submittedName>
        <fullName evidence="1">ATPase, Ca++ transporting, plasma membrane 2</fullName>
    </submittedName>
</protein>
<proteinExistence type="predicted"/>
<dbReference type="EMBL" id="HADY01016524">
    <property type="protein sequence ID" value="SBP55009.1"/>
    <property type="molecule type" value="Transcribed_RNA"/>
</dbReference>
<organism evidence="1">
    <name type="scientific">Nothobranchius furzeri</name>
    <name type="common">Turquoise killifish</name>
    <dbReference type="NCBI Taxonomy" id="105023"/>
    <lineage>
        <taxon>Eukaryota</taxon>
        <taxon>Metazoa</taxon>
        <taxon>Chordata</taxon>
        <taxon>Craniata</taxon>
        <taxon>Vertebrata</taxon>
        <taxon>Euteleostomi</taxon>
        <taxon>Actinopterygii</taxon>
        <taxon>Neopterygii</taxon>
        <taxon>Teleostei</taxon>
        <taxon>Neoteleostei</taxon>
        <taxon>Acanthomorphata</taxon>
        <taxon>Ovalentaria</taxon>
        <taxon>Atherinomorphae</taxon>
        <taxon>Cyprinodontiformes</taxon>
        <taxon>Nothobranchiidae</taxon>
        <taxon>Nothobranchius</taxon>
    </lineage>
</organism>
<sequence>GLNRIQTQVRFHSHKLLWWGSLIQSCTIFYKKGQL</sequence>
<feature type="non-terminal residue" evidence="1">
    <location>
        <position position="1"/>
    </location>
</feature>